<evidence type="ECO:0000256" key="10">
    <source>
        <dbReference type="HAMAP-Rule" id="MF_00815"/>
    </source>
</evidence>
<proteinExistence type="inferred from homology"/>
<comment type="subunit">
    <text evidence="10">F-type ATPases have 2 components, CF(1) - the catalytic core - and CF(0) - the membrane proton channel. CF(1) has five subunits: alpha(3), beta(3), gamma(1), delta(1), epsilon(1). CF(0) has three main subunits: a, b and c.</text>
</comment>
<dbReference type="CDD" id="cd12151">
    <property type="entry name" value="F1-ATPase_gamma"/>
    <property type="match status" value="1"/>
</dbReference>
<accession>A0ABS4GV97</accession>
<evidence type="ECO:0000313" key="11">
    <source>
        <dbReference type="EMBL" id="MBP1934032.1"/>
    </source>
</evidence>
<reference evidence="11 12" key="1">
    <citation type="submission" date="2021-03" db="EMBL/GenBank/DDBJ databases">
        <title>Genomic Encyclopedia of Type Strains, Phase IV (KMG-IV): sequencing the most valuable type-strain genomes for metagenomic binning, comparative biology and taxonomic classification.</title>
        <authorList>
            <person name="Goeker M."/>
        </authorList>
    </citation>
    <scope>NUCLEOTIDE SEQUENCE [LARGE SCALE GENOMIC DNA]</scope>
    <source>
        <strain evidence="11 12">DSM 24738</strain>
    </source>
</reference>
<dbReference type="RefSeq" id="WP_209812040.1">
    <property type="nucleotide sequence ID" value="NZ_JAGGKT010000015.1"/>
</dbReference>
<dbReference type="Pfam" id="PF00231">
    <property type="entry name" value="ATP-synt"/>
    <property type="match status" value="1"/>
</dbReference>
<dbReference type="PANTHER" id="PTHR11693">
    <property type="entry name" value="ATP SYNTHASE GAMMA CHAIN"/>
    <property type="match status" value="1"/>
</dbReference>
<keyword evidence="9 10" id="KW-0066">ATP synthesis</keyword>
<dbReference type="Gene3D" id="1.10.287.80">
    <property type="entry name" value="ATP synthase, gamma subunit, helix hairpin domain"/>
    <property type="match status" value="2"/>
</dbReference>
<keyword evidence="6 10" id="KW-0406">Ion transport</keyword>
<comment type="similarity">
    <text evidence="3 10">Belongs to the ATPase gamma chain family.</text>
</comment>
<evidence type="ECO:0000313" key="12">
    <source>
        <dbReference type="Proteomes" id="UP001519343"/>
    </source>
</evidence>
<keyword evidence="7 10" id="KW-0472">Membrane</keyword>
<evidence type="ECO:0000256" key="2">
    <source>
        <dbReference type="ARBA" id="ARBA00004170"/>
    </source>
</evidence>
<dbReference type="SUPFAM" id="SSF52943">
    <property type="entry name" value="ATP synthase (F1-ATPase), gamma subunit"/>
    <property type="match status" value="1"/>
</dbReference>
<dbReference type="PROSITE" id="PS00153">
    <property type="entry name" value="ATPASE_GAMMA"/>
    <property type="match status" value="1"/>
</dbReference>
<dbReference type="Gene3D" id="3.40.1380.10">
    <property type="match status" value="1"/>
</dbReference>
<dbReference type="InterPro" id="IPR023632">
    <property type="entry name" value="ATP_synth_F1_gsu_CS"/>
</dbReference>
<dbReference type="InterPro" id="IPR000131">
    <property type="entry name" value="ATP_synth_F1_gsu"/>
</dbReference>
<keyword evidence="4 10" id="KW-0813">Transport</keyword>
<dbReference type="HAMAP" id="MF_00815">
    <property type="entry name" value="ATP_synth_gamma_bact"/>
    <property type="match status" value="1"/>
</dbReference>
<comment type="function">
    <text evidence="1 10">Produces ATP from ADP in the presence of a proton gradient across the membrane. The gamma chain is believed to be important in regulating ATPase activity and the flow of protons through the CF(0) complex.</text>
</comment>
<evidence type="ECO:0000256" key="4">
    <source>
        <dbReference type="ARBA" id="ARBA00022448"/>
    </source>
</evidence>
<dbReference type="PRINTS" id="PR00126">
    <property type="entry name" value="ATPASEGAMMA"/>
</dbReference>
<keyword evidence="8 10" id="KW-0139">CF(1)</keyword>
<comment type="subcellular location">
    <subcellularLocation>
        <location evidence="10">Cell membrane</location>
        <topology evidence="10">Peripheral membrane protein</topology>
    </subcellularLocation>
    <subcellularLocation>
        <location evidence="2">Membrane</location>
        <topology evidence="2">Peripheral membrane protein</topology>
    </subcellularLocation>
</comment>
<evidence type="ECO:0000256" key="1">
    <source>
        <dbReference type="ARBA" id="ARBA00003456"/>
    </source>
</evidence>
<gene>
    <name evidence="10" type="primary">atpG</name>
    <name evidence="11" type="ORF">J2Z37_004049</name>
</gene>
<keyword evidence="12" id="KW-1185">Reference proteome</keyword>
<evidence type="ECO:0000256" key="8">
    <source>
        <dbReference type="ARBA" id="ARBA00023196"/>
    </source>
</evidence>
<evidence type="ECO:0000256" key="6">
    <source>
        <dbReference type="ARBA" id="ARBA00023065"/>
    </source>
</evidence>
<keyword evidence="10" id="KW-1003">Cell membrane</keyword>
<evidence type="ECO:0000256" key="7">
    <source>
        <dbReference type="ARBA" id="ARBA00023136"/>
    </source>
</evidence>
<evidence type="ECO:0000256" key="5">
    <source>
        <dbReference type="ARBA" id="ARBA00022781"/>
    </source>
</evidence>
<dbReference type="Proteomes" id="UP001519343">
    <property type="component" value="Unassembled WGS sequence"/>
</dbReference>
<dbReference type="InterPro" id="IPR035968">
    <property type="entry name" value="ATP_synth_F1_ATPase_gsu"/>
</dbReference>
<evidence type="ECO:0000256" key="3">
    <source>
        <dbReference type="ARBA" id="ARBA00007681"/>
    </source>
</evidence>
<comment type="caution">
    <text evidence="11">The sequence shown here is derived from an EMBL/GenBank/DDBJ whole genome shotgun (WGS) entry which is preliminary data.</text>
</comment>
<protein>
    <recommendedName>
        <fullName evidence="10">ATP synthase gamma chain</fullName>
    </recommendedName>
    <alternativeName>
        <fullName evidence="10">ATP synthase F1 sector gamma subunit</fullName>
    </alternativeName>
    <alternativeName>
        <fullName evidence="10">F-ATPase gamma subunit</fullName>
    </alternativeName>
</protein>
<organism evidence="11 12">
    <name type="scientific">Ammoniphilus resinae</name>
    <dbReference type="NCBI Taxonomy" id="861532"/>
    <lineage>
        <taxon>Bacteria</taxon>
        <taxon>Bacillati</taxon>
        <taxon>Bacillota</taxon>
        <taxon>Bacilli</taxon>
        <taxon>Bacillales</taxon>
        <taxon>Paenibacillaceae</taxon>
        <taxon>Aneurinibacillus group</taxon>
        <taxon>Ammoniphilus</taxon>
    </lineage>
</organism>
<evidence type="ECO:0000256" key="9">
    <source>
        <dbReference type="ARBA" id="ARBA00023310"/>
    </source>
</evidence>
<dbReference type="EMBL" id="JAGGKT010000015">
    <property type="protein sequence ID" value="MBP1934032.1"/>
    <property type="molecule type" value="Genomic_DNA"/>
</dbReference>
<dbReference type="NCBIfam" id="TIGR01146">
    <property type="entry name" value="ATPsyn_F1gamma"/>
    <property type="match status" value="1"/>
</dbReference>
<keyword evidence="5 10" id="KW-0375">Hydrogen ion transport</keyword>
<dbReference type="PANTHER" id="PTHR11693:SF22">
    <property type="entry name" value="ATP SYNTHASE SUBUNIT GAMMA, MITOCHONDRIAL"/>
    <property type="match status" value="1"/>
</dbReference>
<sequence length="292" mass="31734">MAGGGSREIKRRIKSVKNTRQITKAMKMVAAAKLRRAQERAEESRPYAEKIREVVFSIASGASGVKHPMLEHRPVKKTGYIVITSDRGLAGGFNSNTLRKAVSLIKERHQSPDEYGIFVVGRRGRDFFTKRGYPILAEITGLPDAPTFAHIKQITSKAVGFFADGTIDELNLVYNKFKSALTQIPTEVRLLPLGEVDEAASTTASAAAKTSYEYEPSAEEVLSVLLPKYAETLIYSALLDSKASEEGARMTAMGSATDNASSMLESLTLSFNRARQAAITQEIAEIVAGANS</sequence>
<name>A0ABS4GV97_9BACL</name>